<dbReference type="Proteomes" id="UP000015042">
    <property type="component" value="Chromosome"/>
</dbReference>
<dbReference type="AlphaFoldDB" id="S5MTZ3"/>
<organism evidence="1 2">
    <name type="scientific">Salmonella bongori N268-08</name>
    <dbReference type="NCBI Taxonomy" id="1197719"/>
    <lineage>
        <taxon>Bacteria</taxon>
        <taxon>Pseudomonadati</taxon>
        <taxon>Pseudomonadota</taxon>
        <taxon>Gammaproteobacteria</taxon>
        <taxon>Enterobacterales</taxon>
        <taxon>Enterobacteriaceae</taxon>
        <taxon>Salmonella</taxon>
    </lineage>
</organism>
<dbReference type="EMBL" id="CP006608">
    <property type="protein sequence ID" value="AGR58079.1"/>
    <property type="molecule type" value="Genomic_DNA"/>
</dbReference>
<dbReference type="KEGG" id="sbz:A464_893"/>
<protein>
    <submittedName>
        <fullName evidence="1">Uncharacterized protein</fullName>
    </submittedName>
</protein>
<sequence>MFLLISSIKTAFRSVEKFHGSFSFVFLSMDLYAPSPPRLYSSD</sequence>
<evidence type="ECO:0000313" key="1">
    <source>
        <dbReference type="EMBL" id="AGR58079.1"/>
    </source>
</evidence>
<evidence type="ECO:0000313" key="2">
    <source>
        <dbReference type="Proteomes" id="UP000015042"/>
    </source>
</evidence>
<reference evidence="1 2" key="1">
    <citation type="submission" date="2013-07" db="EMBL/GenBank/DDBJ databases">
        <title>Genome sequence of Salmonella bongori N268-08 - a rare clinical isolate.</title>
        <authorList>
            <person name="Marti R."/>
            <person name="Hagens S."/>
            <person name="Loessner M.J."/>
            <person name="Klumpp J."/>
        </authorList>
    </citation>
    <scope>NUCLEOTIDE SEQUENCE [LARGE SCALE GENOMIC DNA]</scope>
    <source>
        <strain evidence="1 2">N268-08</strain>
    </source>
</reference>
<accession>S5MTZ3</accession>
<gene>
    <name evidence="1" type="ORF">A464_893</name>
</gene>
<proteinExistence type="predicted"/>
<name>S5MTZ3_SALBN</name>
<dbReference type="HOGENOM" id="CLU_3239252_0_0_6"/>